<dbReference type="OrthoDB" id="10261135at2759"/>
<organism evidence="5 6">
    <name type="scientific">Diacronema lutheri</name>
    <name type="common">Unicellular marine alga</name>
    <name type="synonym">Monochrysis lutheri</name>
    <dbReference type="NCBI Taxonomy" id="2081491"/>
    <lineage>
        <taxon>Eukaryota</taxon>
        <taxon>Haptista</taxon>
        <taxon>Haptophyta</taxon>
        <taxon>Pavlovophyceae</taxon>
        <taxon>Pavlovales</taxon>
        <taxon>Pavlovaceae</taxon>
        <taxon>Diacronema</taxon>
    </lineage>
</organism>
<dbReference type="Gene3D" id="4.10.520.10">
    <property type="entry name" value="IHF-like DNA-binding proteins"/>
    <property type="match status" value="1"/>
</dbReference>
<dbReference type="CDD" id="cd13831">
    <property type="entry name" value="HU"/>
    <property type="match status" value="1"/>
</dbReference>
<name>A0A8J6C203_DIALT</name>
<keyword evidence="1" id="KW-0238">DNA-binding</keyword>
<dbReference type="PANTHER" id="PTHR33175">
    <property type="entry name" value="DNA-BINDING PROTEIN HU"/>
    <property type="match status" value="1"/>
</dbReference>
<accession>A0A8J6C203</accession>
<comment type="similarity">
    <text evidence="2">Belongs to the bacterial histone-like protein family.</text>
</comment>
<protein>
    <recommendedName>
        <fullName evidence="7">HU family DNA-binding protein</fullName>
    </recommendedName>
</protein>
<dbReference type="PRINTS" id="PR01727">
    <property type="entry name" value="DNABINDINGHU"/>
</dbReference>
<dbReference type="InterPro" id="IPR000119">
    <property type="entry name" value="Hist_DNA-bd"/>
</dbReference>
<dbReference type="GO" id="GO:0005829">
    <property type="term" value="C:cytosol"/>
    <property type="evidence" value="ECO:0007669"/>
    <property type="project" value="TreeGrafter"/>
</dbReference>
<proteinExistence type="inferred from homology"/>
<dbReference type="Proteomes" id="UP000751190">
    <property type="component" value="Unassembled WGS sequence"/>
</dbReference>
<comment type="caution">
    <text evidence="5">The sequence shown here is derived from an EMBL/GenBank/DDBJ whole genome shotgun (WGS) entry which is preliminary data.</text>
</comment>
<reference evidence="5" key="1">
    <citation type="submission" date="2021-05" db="EMBL/GenBank/DDBJ databases">
        <title>The genome of the haptophyte Pavlova lutheri (Diacronema luteri, Pavlovales) - a model for lipid biosynthesis in eukaryotic algae.</title>
        <authorList>
            <person name="Hulatt C.J."/>
            <person name="Posewitz M.C."/>
        </authorList>
    </citation>
    <scope>NUCLEOTIDE SEQUENCE</scope>
    <source>
        <strain evidence="5">NIVA-4/92</strain>
    </source>
</reference>
<sequence length="174" mass="18423">MRDVVRETRPLALLLLLAALCAPATAFVARAGSPLVRERLAFRPRCATLASDPPADASDANADAPARSTKTNAPTINKAELVSRIAERSGVTKKVAGDVLNATMDCIIDSVSEGNKVMLVGFGSFAPKQLPARNGRNPRTGEKLQIQASRIPSFSVAKTFKDRVNANKGEAEAP</sequence>
<evidence type="ECO:0000256" key="1">
    <source>
        <dbReference type="ARBA" id="ARBA00023125"/>
    </source>
</evidence>
<evidence type="ECO:0000313" key="5">
    <source>
        <dbReference type="EMBL" id="KAG8458019.1"/>
    </source>
</evidence>
<feature type="region of interest" description="Disordered" evidence="3">
    <location>
        <begin position="51"/>
        <end position="70"/>
    </location>
</feature>
<dbReference type="EMBL" id="JAGTXO010000058">
    <property type="protein sequence ID" value="KAG8458019.1"/>
    <property type="molecule type" value="Genomic_DNA"/>
</dbReference>
<dbReference type="PANTHER" id="PTHR33175:SF3">
    <property type="entry name" value="DNA-BINDING PROTEIN HU-BETA"/>
    <property type="match status" value="1"/>
</dbReference>
<evidence type="ECO:0000256" key="3">
    <source>
        <dbReference type="SAM" id="MobiDB-lite"/>
    </source>
</evidence>
<dbReference type="InterPro" id="IPR010992">
    <property type="entry name" value="IHF-like_DNA-bd_dom_sf"/>
</dbReference>
<dbReference type="GO" id="GO:0030527">
    <property type="term" value="F:structural constituent of chromatin"/>
    <property type="evidence" value="ECO:0007669"/>
    <property type="project" value="InterPro"/>
</dbReference>
<keyword evidence="6" id="KW-1185">Reference proteome</keyword>
<dbReference type="SMART" id="SM00411">
    <property type="entry name" value="BHL"/>
    <property type="match status" value="1"/>
</dbReference>
<evidence type="ECO:0000256" key="4">
    <source>
        <dbReference type="SAM" id="SignalP"/>
    </source>
</evidence>
<feature type="chain" id="PRO_5035258528" description="HU family DNA-binding protein" evidence="4">
    <location>
        <begin position="27"/>
        <end position="174"/>
    </location>
</feature>
<feature type="compositionally biased region" description="Low complexity" evidence="3">
    <location>
        <begin position="51"/>
        <end position="66"/>
    </location>
</feature>
<gene>
    <name evidence="5" type="ORF">KFE25_007226</name>
</gene>
<dbReference type="AlphaFoldDB" id="A0A8J6C203"/>
<evidence type="ECO:0008006" key="7">
    <source>
        <dbReference type="Google" id="ProtNLM"/>
    </source>
</evidence>
<dbReference type="SUPFAM" id="SSF47729">
    <property type="entry name" value="IHF-like DNA-binding proteins"/>
    <property type="match status" value="1"/>
</dbReference>
<evidence type="ECO:0000256" key="2">
    <source>
        <dbReference type="RuleBase" id="RU003939"/>
    </source>
</evidence>
<dbReference type="OMA" id="GKECMAY"/>
<feature type="signal peptide" evidence="4">
    <location>
        <begin position="1"/>
        <end position="26"/>
    </location>
</feature>
<dbReference type="GO" id="GO:0003677">
    <property type="term" value="F:DNA binding"/>
    <property type="evidence" value="ECO:0007669"/>
    <property type="project" value="UniProtKB-KW"/>
</dbReference>
<dbReference type="Pfam" id="PF00216">
    <property type="entry name" value="Bac_DNA_binding"/>
    <property type="match status" value="1"/>
</dbReference>
<keyword evidence="4" id="KW-0732">Signal</keyword>
<evidence type="ECO:0000313" key="6">
    <source>
        <dbReference type="Proteomes" id="UP000751190"/>
    </source>
</evidence>